<dbReference type="PRINTS" id="PR00411">
    <property type="entry name" value="PNDRDTASEI"/>
</dbReference>
<dbReference type="KEGG" id="cbd:CBUD_1353"/>
<dbReference type="EMBL" id="CP000733">
    <property type="protein sequence ID" value="ABS77007.2"/>
    <property type="molecule type" value="Genomic_DNA"/>
</dbReference>
<dbReference type="Pfam" id="PF07992">
    <property type="entry name" value="Pyr_redox_2"/>
    <property type="match status" value="1"/>
</dbReference>
<dbReference type="PRINTS" id="PR00368">
    <property type="entry name" value="FADPNR"/>
</dbReference>
<dbReference type="InterPro" id="IPR023753">
    <property type="entry name" value="FAD/NAD-binding_dom"/>
</dbReference>
<sequence length="357" mass="40572">MRELMTQKLNFDWAVVGAGPAGTAAVGELLDAGVDAQSIAWIDPHFQVGDFGRYWGEVTSNTRVHLFLEFLTGYRAFNYANKTCSFPIDSFEKTNFCLLKHVAEPLQWIADYMRNRVVSYQTYVNELSVQKAEWHLQTQHKSIKAKKVILATGAYPKTLPFHEKLNEKISPIEIYDALHPLKLAKRCQAEDTVAVFGSSHSSMLIIRELTKIGVKKIINFYLAPIRFALPLGDWILYDNTGLKGETAKWVRENIIQQCLPSVERYPSTEENIRQFLPQCTKTIYAVGFFQRAPLIREINLSDYDVCTGIIAPGLFGTGIGFPRQVTTPLGATEMNVGLWKFMHDIRKVMPIWQQYGL</sequence>
<dbReference type="InterPro" id="IPR036188">
    <property type="entry name" value="FAD/NAD-bd_sf"/>
</dbReference>
<protein>
    <recommendedName>
        <fullName evidence="1">FAD/NAD(P)-binding domain-containing protein</fullName>
    </recommendedName>
</protein>
<dbReference type="RefSeq" id="WP_010958115.1">
    <property type="nucleotide sequence ID" value="NC_009727.1"/>
</dbReference>
<dbReference type="SUPFAM" id="SSF51905">
    <property type="entry name" value="FAD/NAD(P)-binding domain"/>
    <property type="match status" value="1"/>
</dbReference>
<dbReference type="GO" id="GO:0016491">
    <property type="term" value="F:oxidoreductase activity"/>
    <property type="evidence" value="ECO:0007669"/>
    <property type="project" value="InterPro"/>
</dbReference>
<dbReference type="Proteomes" id="UP000008555">
    <property type="component" value="Chromosome"/>
</dbReference>
<name>A9KFW7_COXBN</name>
<feature type="domain" description="FAD/NAD(P)-binding" evidence="1">
    <location>
        <begin position="12"/>
        <end position="215"/>
    </location>
</feature>
<evidence type="ECO:0000259" key="1">
    <source>
        <dbReference type="Pfam" id="PF07992"/>
    </source>
</evidence>
<gene>
    <name evidence="2" type="ordered locus">CBUD_1353</name>
</gene>
<dbReference type="PANTHER" id="PTHR38688:SF1">
    <property type="entry name" value="FAD_NAD(P)-BINDING DOMAIN-CONTAINING PROTEIN"/>
    <property type="match status" value="1"/>
</dbReference>
<evidence type="ECO:0000313" key="3">
    <source>
        <dbReference type="Proteomes" id="UP000008555"/>
    </source>
</evidence>
<dbReference type="HOGENOM" id="CLU_033663_0_0_6"/>
<evidence type="ECO:0000313" key="2">
    <source>
        <dbReference type="EMBL" id="ABS77007.2"/>
    </source>
</evidence>
<dbReference type="InterPro" id="IPR053275">
    <property type="entry name" value="Agnestin_monoxygenase"/>
</dbReference>
<organism evidence="2 3">
    <name type="scientific">Coxiella burnetii (strain Dugway 5J108-111)</name>
    <dbReference type="NCBI Taxonomy" id="434922"/>
    <lineage>
        <taxon>Bacteria</taxon>
        <taxon>Pseudomonadati</taxon>
        <taxon>Pseudomonadota</taxon>
        <taxon>Gammaproteobacteria</taxon>
        <taxon>Legionellales</taxon>
        <taxon>Coxiellaceae</taxon>
        <taxon>Coxiella</taxon>
    </lineage>
</organism>
<dbReference type="PANTHER" id="PTHR38688">
    <property type="entry name" value="PYR_REDOX_2 DOMAIN-CONTAINING PROTEIN"/>
    <property type="match status" value="1"/>
</dbReference>
<reference evidence="2 3" key="1">
    <citation type="journal article" date="2009" name="Infect. Immun.">
        <title>Comparative genomics reveal extensive transposon-mediated genomic plasticity and diversity among potential effector proteins within the genus Coxiella.</title>
        <authorList>
            <person name="Beare P.A."/>
            <person name="Unsworth N."/>
            <person name="Andoh M."/>
            <person name="Voth D.E."/>
            <person name="Omsland A."/>
            <person name="Gilk S.D."/>
            <person name="Williams K.P."/>
            <person name="Sobral B.W."/>
            <person name="Kupko J.J.III."/>
            <person name="Porcella S.F."/>
            <person name="Samuel J.E."/>
            <person name="Heinzen R.A."/>
        </authorList>
    </citation>
    <scope>NUCLEOTIDE SEQUENCE [LARGE SCALE GENOMIC DNA]</scope>
    <source>
        <strain evidence="2 3">Dugway 5J108-111</strain>
    </source>
</reference>
<dbReference type="Gene3D" id="3.50.50.60">
    <property type="entry name" value="FAD/NAD(P)-binding domain"/>
    <property type="match status" value="1"/>
</dbReference>
<dbReference type="AlphaFoldDB" id="A9KFW7"/>
<proteinExistence type="predicted"/>
<accession>A9KFW7</accession>